<evidence type="ECO:0000259" key="3">
    <source>
        <dbReference type="Pfam" id="PF20152"/>
    </source>
</evidence>
<keyword evidence="2" id="KW-0812">Transmembrane</keyword>
<dbReference type="AlphaFoldDB" id="A0AAW0C0W6"/>
<dbReference type="PANTHER" id="PTHR40465">
    <property type="entry name" value="CHROMOSOME 1, WHOLE GENOME SHOTGUN SEQUENCE"/>
    <property type="match status" value="1"/>
</dbReference>
<accession>A0AAW0C0W6</accession>
<feature type="region of interest" description="Disordered" evidence="1">
    <location>
        <begin position="251"/>
        <end position="278"/>
    </location>
</feature>
<evidence type="ECO:0000313" key="4">
    <source>
        <dbReference type="EMBL" id="KAK7032156.1"/>
    </source>
</evidence>
<dbReference type="EMBL" id="JAYKXP010000067">
    <property type="protein sequence ID" value="KAK7032156.1"/>
    <property type="molecule type" value="Genomic_DNA"/>
</dbReference>
<proteinExistence type="predicted"/>
<evidence type="ECO:0000256" key="2">
    <source>
        <dbReference type="SAM" id="Phobius"/>
    </source>
</evidence>
<evidence type="ECO:0000313" key="5">
    <source>
        <dbReference type="Proteomes" id="UP001383192"/>
    </source>
</evidence>
<gene>
    <name evidence="4" type="ORF">VNI00_013330</name>
</gene>
<feature type="transmembrane region" description="Helical" evidence="2">
    <location>
        <begin position="185"/>
        <end position="207"/>
    </location>
</feature>
<feature type="transmembrane region" description="Helical" evidence="2">
    <location>
        <begin position="85"/>
        <end position="104"/>
    </location>
</feature>
<protein>
    <recommendedName>
        <fullName evidence="3">DUF6534 domain-containing protein</fullName>
    </recommendedName>
</protein>
<feature type="transmembrane region" description="Helical" evidence="2">
    <location>
        <begin position="213"/>
        <end position="232"/>
    </location>
</feature>
<dbReference type="InterPro" id="IPR045339">
    <property type="entry name" value="DUF6534"/>
</dbReference>
<evidence type="ECO:0000256" key="1">
    <source>
        <dbReference type="SAM" id="MobiDB-lite"/>
    </source>
</evidence>
<comment type="caution">
    <text evidence="4">The sequence shown here is derived from an EMBL/GenBank/DDBJ whole genome shotgun (WGS) entry which is preliminary data.</text>
</comment>
<name>A0AAW0C0W6_9AGAR</name>
<keyword evidence="5" id="KW-1185">Reference proteome</keyword>
<dbReference type="Proteomes" id="UP001383192">
    <property type="component" value="Unassembled WGS sequence"/>
</dbReference>
<keyword evidence="2" id="KW-0472">Membrane</keyword>
<sequence>MLILMIRDRWWFKLLVAYLFIVDITNTACDFATVWEPLIQNWGKLQVLGQSPRFLPADPVTTTLISTPVQLFMAWRVKIITKSNILPIIIALCSLVSLGNAYSYTLQTYPQTRETGGGAWLSFNIFSDTFEGSHNSMTKDSSSTWLISSAVTDVLITVAIVRIMVTRRNGVDANLNNHLARIMRLTVEAGAITTLAVISTLIVFLSVRQGPYFLIWDFSISKLYSLSLIVSLNARPLRDRLPQERPALFLDTSKNTNTSGGSIPSAINSSNESELFPRSDVSGQLIPVSTT</sequence>
<keyword evidence="2" id="KW-1133">Transmembrane helix</keyword>
<organism evidence="4 5">
    <name type="scientific">Paramarasmius palmivorus</name>
    <dbReference type="NCBI Taxonomy" id="297713"/>
    <lineage>
        <taxon>Eukaryota</taxon>
        <taxon>Fungi</taxon>
        <taxon>Dikarya</taxon>
        <taxon>Basidiomycota</taxon>
        <taxon>Agaricomycotina</taxon>
        <taxon>Agaricomycetes</taxon>
        <taxon>Agaricomycetidae</taxon>
        <taxon>Agaricales</taxon>
        <taxon>Marasmiineae</taxon>
        <taxon>Marasmiaceae</taxon>
        <taxon>Paramarasmius</taxon>
    </lineage>
</organism>
<feature type="compositionally biased region" description="Polar residues" evidence="1">
    <location>
        <begin position="252"/>
        <end position="273"/>
    </location>
</feature>
<dbReference type="Pfam" id="PF20152">
    <property type="entry name" value="DUF6534"/>
    <property type="match status" value="1"/>
</dbReference>
<dbReference type="PANTHER" id="PTHR40465:SF1">
    <property type="entry name" value="DUF6534 DOMAIN-CONTAINING PROTEIN"/>
    <property type="match status" value="1"/>
</dbReference>
<feature type="transmembrane region" description="Helical" evidence="2">
    <location>
        <begin position="145"/>
        <end position="165"/>
    </location>
</feature>
<reference evidence="4 5" key="1">
    <citation type="submission" date="2024-01" db="EMBL/GenBank/DDBJ databases">
        <title>A draft genome for a cacao thread blight-causing isolate of Paramarasmius palmivorus.</title>
        <authorList>
            <person name="Baruah I.K."/>
            <person name="Bukari Y."/>
            <person name="Amoako-Attah I."/>
            <person name="Meinhardt L.W."/>
            <person name="Bailey B.A."/>
            <person name="Cohen S.P."/>
        </authorList>
    </citation>
    <scope>NUCLEOTIDE SEQUENCE [LARGE SCALE GENOMIC DNA]</scope>
    <source>
        <strain evidence="4 5">GH-12</strain>
    </source>
</reference>
<feature type="domain" description="DUF6534" evidence="3">
    <location>
        <begin position="149"/>
        <end position="235"/>
    </location>
</feature>